<dbReference type="Ensembl" id="ENSEBUT00000009869.1">
    <property type="protein sequence ID" value="ENSEBUP00000009345.1"/>
    <property type="gene ID" value="ENSEBUG00000006025.1"/>
</dbReference>
<evidence type="ECO:0000256" key="7">
    <source>
        <dbReference type="SAM" id="Phobius"/>
    </source>
</evidence>
<evidence type="ECO:0000256" key="2">
    <source>
        <dbReference type="ARBA" id="ARBA00007363"/>
    </source>
</evidence>
<keyword evidence="5 7" id="KW-0472">Membrane</keyword>
<reference evidence="8" key="1">
    <citation type="submission" date="2025-08" db="UniProtKB">
        <authorList>
            <consortium name="Ensembl"/>
        </authorList>
    </citation>
    <scope>IDENTIFICATION</scope>
</reference>
<dbReference type="PANTHER" id="PTHR13674:SF5">
    <property type="entry name" value="UPF0389 PROTEIN CG9231"/>
    <property type="match status" value="1"/>
</dbReference>
<evidence type="ECO:0000256" key="1">
    <source>
        <dbReference type="ARBA" id="ARBA00004167"/>
    </source>
</evidence>
<evidence type="ECO:0000256" key="4">
    <source>
        <dbReference type="ARBA" id="ARBA00022989"/>
    </source>
</evidence>
<name>A0A8C4Q3I5_EPTBU</name>
<comment type="subcellular location">
    <subcellularLocation>
        <location evidence="1">Membrane</location>
        <topology evidence="1">Single-pass membrane protein</topology>
    </subcellularLocation>
</comment>
<comment type="similarity">
    <text evidence="2">Belongs to the UPF0389 family.</text>
</comment>
<feature type="region of interest" description="Disordered" evidence="6">
    <location>
        <begin position="31"/>
        <end position="50"/>
    </location>
</feature>
<accession>A0A8C4Q3I5</accession>
<organism evidence="8 9">
    <name type="scientific">Eptatretus burgeri</name>
    <name type="common">Inshore hagfish</name>
    <dbReference type="NCBI Taxonomy" id="7764"/>
    <lineage>
        <taxon>Eukaryota</taxon>
        <taxon>Metazoa</taxon>
        <taxon>Chordata</taxon>
        <taxon>Craniata</taxon>
        <taxon>Vertebrata</taxon>
        <taxon>Cyclostomata</taxon>
        <taxon>Myxini</taxon>
        <taxon>Myxiniformes</taxon>
        <taxon>Myxinidae</taxon>
        <taxon>Eptatretinae</taxon>
        <taxon>Eptatretus</taxon>
    </lineage>
</organism>
<dbReference type="GO" id="GO:0016020">
    <property type="term" value="C:membrane"/>
    <property type="evidence" value="ECO:0007669"/>
    <property type="project" value="UniProtKB-SubCell"/>
</dbReference>
<dbReference type="Pfam" id="PF06388">
    <property type="entry name" value="DUF1075"/>
    <property type="match status" value="1"/>
</dbReference>
<keyword evidence="4 7" id="KW-1133">Transmembrane helix</keyword>
<feature type="transmembrane region" description="Helical" evidence="7">
    <location>
        <begin position="90"/>
        <end position="108"/>
    </location>
</feature>
<evidence type="ECO:0000313" key="9">
    <source>
        <dbReference type="Proteomes" id="UP000694388"/>
    </source>
</evidence>
<dbReference type="AlphaFoldDB" id="A0A8C4Q3I5"/>
<protein>
    <submittedName>
        <fullName evidence="8">Uncharacterized protein</fullName>
    </submittedName>
</protein>
<reference evidence="8" key="2">
    <citation type="submission" date="2025-09" db="UniProtKB">
        <authorList>
            <consortium name="Ensembl"/>
        </authorList>
    </citation>
    <scope>IDENTIFICATION</scope>
</reference>
<evidence type="ECO:0000256" key="6">
    <source>
        <dbReference type="SAM" id="MobiDB-lite"/>
    </source>
</evidence>
<evidence type="ECO:0000313" key="8">
    <source>
        <dbReference type="Ensembl" id="ENSEBUP00000009345.1"/>
    </source>
</evidence>
<dbReference type="PANTHER" id="PTHR13674">
    <property type="entry name" value="GROWTH AND TRANSFORMATION-DEPENDENT PROTEIN"/>
    <property type="match status" value="1"/>
</dbReference>
<keyword evidence="9" id="KW-1185">Reference proteome</keyword>
<dbReference type="InterPro" id="IPR009432">
    <property type="entry name" value="DUF1075"/>
</dbReference>
<proteinExistence type="inferred from homology"/>
<sequence length="136" mass="14704">MFLAHGTLACGGVQFVIIGVLPSGIPPWTPPFTAPPSSPSAPTRAPPFLGTTSQAPHLRHHPFLNQYVLLCFHSVKELDSARESARIRTCYIMIALTLVGCLVMAISGKKAAREKSLSTRNLERRAKLQAESVPSD</sequence>
<keyword evidence="3 7" id="KW-0812">Transmembrane</keyword>
<evidence type="ECO:0000256" key="3">
    <source>
        <dbReference type="ARBA" id="ARBA00022692"/>
    </source>
</evidence>
<dbReference type="Proteomes" id="UP000694388">
    <property type="component" value="Unplaced"/>
</dbReference>
<evidence type="ECO:0000256" key="5">
    <source>
        <dbReference type="ARBA" id="ARBA00023136"/>
    </source>
</evidence>